<dbReference type="RefSeq" id="WP_284905934.1">
    <property type="nucleotide sequence ID" value="NZ_JASOZT010000012.1"/>
</dbReference>
<proteinExistence type="predicted"/>
<name>A0AAW9HHB8_9ACTO</name>
<reference evidence="2" key="1">
    <citation type="submission" date="2023-10" db="EMBL/GenBank/DDBJ databases">
        <title>Whole Genome based description of the genera Actinobaculum and Actinotignum reveals a complex phylogenetic relationship within the species included in the genus Actinotignum.</title>
        <authorList>
            <person name="Jensen C.S."/>
            <person name="Dargis R."/>
            <person name="Kemp M."/>
            <person name="Christensen J.J."/>
        </authorList>
    </citation>
    <scope>NUCLEOTIDE SEQUENCE</scope>
    <source>
        <strain evidence="2">SLA_B245</strain>
    </source>
</reference>
<evidence type="ECO:0000313" key="2">
    <source>
        <dbReference type="EMBL" id="MDY5140245.1"/>
    </source>
</evidence>
<protein>
    <submittedName>
        <fullName evidence="2">Uncharacterized protein</fullName>
    </submittedName>
</protein>
<dbReference type="Proteomes" id="UP001288320">
    <property type="component" value="Unassembled WGS sequence"/>
</dbReference>
<dbReference type="AlphaFoldDB" id="A0AAW9HHB8"/>
<evidence type="ECO:0000256" key="1">
    <source>
        <dbReference type="SAM" id="MobiDB-lite"/>
    </source>
</evidence>
<feature type="compositionally biased region" description="Polar residues" evidence="1">
    <location>
        <begin position="124"/>
        <end position="134"/>
    </location>
</feature>
<feature type="region of interest" description="Disordered" evidence="1">
    <location>
        <begin position="85"/>
        <end position="134"/>
    </location>
</feature>
<sequence>MVVVVRKKIAALKDSPLIAPDYAKLEKRIGAVSDFEKRLGELRELRATLVDLRGALVESGLPVKQIVQAFALDNNERRLLLKKYRNAGTENAGTGGETETENDSISGEDTAGQCDRADRCAGENTGSSEHFQQD</sequence>
<comment type="caution">
    <text evidence="2">The sequence shown here is derived from an EMBL/GenBank/DDBJ whole genome shotgun (WGS) entry which is preliminary data.</text>
</comment>
<organism evidence="2 3">
    <name type="scientific">Actinotignum timonense</name>
    <dbReference type="NCBI Taxonomy" id="1870995"/>
    <lineage>
        <taxon>Bacteria</taxon>
        <taxon>Bacillati</taxon>
        <taxon>Actinomycetota</taxon>
        <taxon>Actinomycetes</taxon>
        <taxon>Actinomycetales</taxon>
        <taxon>Actinomycetaceae</taxon>
        <taxon>Actinotignum</taxon>
    </lineage>
</organism>
<evidence type="ECO:0000313" key="3">
    <source>
        <dbReference type="Proteomes" id="UP001288320"/>
    </source>
</evidence>
<accession>A0AAW9HHB8</accession>
<gene>
    <name evidence="2" type="ORF">R6G74_02780</name>
</gene>
<dbReference type="EMBL" id="JAWNFV010000004">
    <property type="protein sequence ID" value="MDY5140245.1"/>
    <property type="molecule type" value="Genomic_DNA"/>
</dbReference>